<sequence>MRAAIATSLPESQIAPAAGGVQARGIEKRLGNVEVLRGVTLDVAAGEIVAILGSSGSGKSTFLRCVNLLTLPDRGDIWVHGEHLRLRPISERDSEPRILDHDQVRRVRASIGMVFQNFNLWPHMTVLENVSAGPVLVNRLTRKAATELGRGYLAKVGLSDKAGSYPRHLSGGQQQRVAIARALAMEPKLLLFDEPTSALDPELVGEVLRVMTALAGEGRTMMIVTHEVAFAREVSSRAAFMHQGRIEEEGSSPAFFLNPTSASLRRFLTAHDERHS</sequence>
<evidence type="ECO:0000313" key="1">
    <source>
        <dbReference type="EMBL" id="MBK1865680.1"/>
    </source>
</evidence>
<organism evidence="1 2">
    <name type="scientific">Taklimakanibacter albus</name>
    <dbReference type="NCBI Taxonomy" id="2800327"/>
    <lineage>
        <taxon>Bacteria</taxon>
        <taxon>Pseudomonadati</taxon>
        <taxon>Pseudomonadota</taxon>
        <taxon>Alphaproteobacteria</taxon>
        <taxon>Hyphomicrobiales</taxon>
        <taxon>Aestuariivirgaceae</taxon>
        <taxon>Taklimakanibacter</taxon>
    </lineage>
</organism>
<reference evidence="1" key="1">
    <citation type="submission" date="2021-01" db="EMBL/GenBank/DDBJ databases">
        <authorList>
            <person name="Sun Q."/>
        </authorList>
    </citation>
    <scope>NUCLEOTIDE SEQUENCE</scope>
    <source>
        <strain evidence="1">YIM B02566</strain>
    </source>
</reference>
<keyword evidence="2" id="KW-1185">Reference proteome</keyword>
<proteinExistence type="predicted"/>
<gene>
    <name evidence="1" type="ORF">JHL16_04900</name>
</gene>
<dbReference type="Proteomes" id="UP000616151">
    <property type="component" value="Unassembled WGS sequence"/>
</dbReference>
<keyword evidence="1" id="KW-0547">Nucleotide-binding</keyword>
<comment type="caution">
    <text evidence="1">The sequence shown here is derived from an EMBL/GenBank/DDBJ whole genome shotgun (WGS) entry which is preliminary data.</text>
</comment>
<dbReference type="EMBL" id="JAENHL010000006">
    <property type="protein sequence ID" value="MBK1865680.1"/>
    <property type="molecule type" value="Genomic_DNA"/>
</dbReference>
<protein>
    <submittedName>
        <fullName evidence="1">Amino acid ABC transporter ATP-binding protein</fullName>
    </submittedName>
</protein>
<accession>A0ACC5QZ96</accession>
<keyword evidence="1" id="KW-0067">ATP-binding</keyword>
<name>A0ACC5QZ96_9HYPH</name>
<evidence type="ECO:0000313" key="2">
    <source>
        <dbReference type="Proteomes" id="UP000616151"/>
    </source>
</evidence>